<keyword evidence="7" id="KW-0378">Hydrolase</keyword>
<keyword evidence="4" id="KW-0055">Arginine biosynthesis</keyword>
<dbReference type="Gene3D" id="3.40.630.10">
    <property type="entry name" value="Zn peptidases"/>
    <property type="match status" value="1"/>
</dbReference>
<comment type="similarity">
    <text evidence="2">Belongs to the peptidase M20A family. ArgE subfamily.</text>
</comment>
<comment type="caution">
    <text evidence="11">The sequence shown here is derived from an EMBL/GenBank/DDBJ whole genome shotgun (WGS) entry which is preliminary data.</text>
</comment>
<evidence type="ECO:0000256" key="3">
    <source>
        <dbReference type="ARBA" id="ARBA00022490"/>
    </source>
</evidence>
<dbReference type="InterPro" id="IPR050072">
    <property type="entry name" value="Peptidase_M20A"/>
</dbReference>
<evidence type="ECO:0000259" key="10">
    <source>
        <dbReference type="Pfam" id="PF07687"/>
    </source>
</evidence>
<evidence type="ECO:0000256" key="6">
    <source>
        <dbReference type="ARBA" id="ARBA00022723"/>
    </source>
</evidence>
<dbReference type="NCBIfam" id="NF005710">
    <property type="entry name" value="PRK07522.1"/>
    <property type="match status" value="1"/>
</dbReference>
<organism evidence="11 12">
    <name type="scientific">Aureimonas glaciei</name>
    <dbReference type="NCBI Taxonomy" id="1776957"/>
    <lineage>
        <taxon>Bacteria</taxon>
        <taxon>Pseudomonadati</taxon>
        <taxon>Pseudomonadota</taxon>
        <taxon>Alphaproteobacteria</taxon>
        <taxon>Hyphomicrobiales</taxon>
        <taxon>Aurantimonadaceae</taxon>
        <taxon>Aureimonas</taxon>
    </lineage>
</organism>
<reference evidence="11" key="2">
    <citation type="submission" date="2020-09" db="EMBL/GenBank/DDBJ databases">
        <authorList>
            <person name="Sun Q."/>
            <person name="Zhou Y."/>
        </authorList>
    </citation>
    <scope>NUCLEOTIDE SEQUENCE</scope>
    <source>
        <strain evidence="11">CGMCC 1.15493</strain>
    </source>
</reference>
<dbReference type="AlphaFoldDB" id="A0A916XZF2"/>
<dbReference type="Pfam" id="PF07687">
    <property type="entry name" value="M20_dimer"/>
    <property type="match status" value="1"/>
</dbReference>
<dbReference type="InterPro" id="IPR001261">
    <property type="entry name" value="ArgE/DapE_CS"/>
</dbReference>
<evidence type="ECO:0000256" key="7">
    <source>
        <dbReference type="ARBA" id="ARBA00022801"/>
    </source>
</evidence>
<evidence type="ECO:0000256" key="2">
    <source>
        <dbReference type="ARBA" id="ARBA00005691"/>
    </source>
</evidence>
<evidence type="ECO:0000313" key="12">
    <source>
        <dbReference type="Proteomes" id="UP000613160"/>
    </source>
</evidence>
<name>A0A916XZF2_9HYPH</name>
<keyword evidence="9" id="KW-0170">Cobalt</keyword>
<evidence type="ECO:0000256" key="1">
    <source>
        <dbReference type="ARBA" id="ARBA00001947"/>
    </source>
</evidence>
<dbReference type="RefSeq" id="WP_188851659.1">
    <property type="nucleotide sequence ID" value="NZ_BMJJ01000006.1"/>
</dbReference>
<dbReference type="Gene3D" id="3.30.70.360">
    <property type="match status" value="1"/>
</dbReference>
<dbReference type="Proteomes" id="UP000613160">
    <property type="component" value="Unassembled WGS sequence"/>
</dbReference>
<dbReference type="PANTHER" id="PTHR43808:SF31">
    <property type="entry name" value="N-ACETYL-L-CITRULLINE DEACETYLASE"/>
    <property type="match status" value="1"/>
</dbReference>
<dbReference type="GO" id="GO:0008777">
    <property type="term" value="F:acetylornithine deacetylase activity"/>
    <property type="evidence" value="ECO:0007669"/>
    <property type="project" value="TreeGrafter"/>
</dbReference>
<keyword evidence="5" id="KW-0028">Amino-acid biosynthesis</keyword>
<keyword evidence="6" id="KW-0479">Metal-binding</keyword>
<protein>
    <submittedName>
        <fullName evidence="11">Acetylornithine deacetylase</fullName>
    </submittedName>
</protein>
<keyword evidence="3" id="KW-0963">Cytoplasm</keyword>
<dbReference type="SUPFAM" id="SSF53187">
    <property type="entry name" value="Zn-dependent exopeptidases"/>
    <property type="match status" value="1"/>
</dbReference>
<accession>A0A916XZF2</accession>
<evidence type="ECO:0000256" key="5">
    <source>
        <dbReference type="ARBA" id="ARBA00022605"/>
    </source>
</evidence>
<gene>
    <name evidence="11" type="primary">argE</name>
    <name evidence="11" type="ORF">GCM10011335_27990</name>
</gene>
<dbReference type="InterPro" id="IPR002933">
    <property type="entry name" value="Peptidase_M20"/>
</dbReference>
<dbReference type="InterPro" id="IPR036264">
    <property type="entry name" value="Bact_exopeptidase_dim_dom"/>
</dbReference>
<evidence type="ECO:0000313" key="11">
    <source>
        <dbReference type="EMBL" id="GGD23480.1"/>
    </source>
</evidence>
<evidence type="ECO:0000256" key="9">
    <source>
        <dbReference type="ARBA" id="ARBA00023285"/>
    </source>
</evidence>
<proteinExistence type="inferred from homology"/>
<dbReference type="NCBIfam" id="TIGR01892">
    <property type="entry name" value="AcOrn-deacetyl"/>
    <property type="match status" value="1"/>
</dbReference>
<dbReference type="InterPro" id="IPR011650">
    <property type="entry name" value="Peptidase_M20_dimer"/>
</dbReference>
<dbReference type="CDD" id="cd03894">
    <property type="entry name" value="M20_ArgE"/>
    <property type="match status" value="1"/>
</dbReference>
<evidence type="ECO:0000256" key="8">
    <source>
        <dbReference type="ARBA" id="ARBA00022833"/>
    </source>
</evidence>
<evidence type="ECO:0000256" key="4">
    <source>
        <dbReference type="ARBA" id="ARBA00022571"/>
    </source>
</evidence>
<dbReference type="GO" id="GO:0006526">
    <property type="term" value="P:L-arginine biosynthetic process"/>
    <property type="evidence" value="ECO:0007669"/>
    <property type="project" value="UniProtKB-KW"/>
</dbReference>
<dbReference type="EMBL" id="BMJJ01000006">
    <property type="protein sequence ID" value="GGD23480.1"/>
    <property type="molecule type" value="Genomic_DNA"/>
</dbReference>
<comment type="cofactor">
    <cofactor evidence="1">
        <name>Zn(2+)</name>
        <dbReference type="ChEBI" id="CHEBI:29105"/>
    </cofactor>
</comment>
<reference evidence="11" key="1">
    <citation type="journal article" date="2014" name="Int. J. Syst. Evol. Microbiol.">
        <title>Complete genome sequence of Corynebacterium casei LMG S-19264T (=DSM 44701T), isolated from a smear-ripened cheese.</title>
        <authorList>
            <consortium name="US DOE Joint Genome Institute (JGI-PGF)"/>
            <person name="Walter F."/>
            <person name="Albersmeier A."/>
            <person name="Kalinowski J."/>
            <person name="Ruckert C."/>
        </authorList>
    </citation>
    <scope>NUCLEOTIDE SEQUENCE</scope>
    <source>
        <strain evidence="11">CGMCC 1.15493</strain>
    </source>
</reference>
<keyword evidence="8" id="KW-0862">Zinc</keyword>
<sequence>MTEAGVSEAFIESLVGFPSVSQDSNLPLIDFVQSTLAQLGIASVRVPDASGSKSSLFATIGPNVPGGVVLSGHSDVVPATDQAWTSDPFTLVRRGDRLYGRGTTDMKSFVAIGLALVPEMLAAGLKRPIHLALSYDEEIGCLGAPDMIAQMLETVAPPSAVIVGEPTGMGVVTGHKGVLKLTTRVRGKAVHSSVVDQGVSAVAIAARLAVWLDDRMGRNRERGLQDMRFSPPYTTLHSGIIEGGTAFNITAGHARLVSDIRVLPGESAADYLAEYTAHTEWLTEAMRRIDPGAGIDISVECDVPGCRREPDGEAEKLARRLSSAGLPQPDDAVVAYGTEAGQFQAAGLSTVVCGPGDMEQGHKPDEYIELSQVRAGEAFQRRLIAELAA</sequence>
<feature type="domain" description="Peptidase M20 dimerisation" evidence="10">
    <location>
        <begin position="173"/>
        <end position="280"/>
    </location>
</feature>
<dbReference type="GO" id="GO:0046872">
    <property type="term" value="F:metal ion binding"/>
    <property type="evidence" value="ECO:0007669"/>
    <property type="project" value="UniProtKB-KW"/>
</dbReference>
<dbReference type="PANTHER" id="PTHR43808">
    <property type="entry name" value="ACETYLORNITHINE DEACETYLASE"/>
    <property type="match status" value="1"/>
</dbReference>
<dbReference type="Pfam" id="PF01546">
    <property type="entry name" value="Peptidase_M20"/>
    <property type="match status" value="1"/>
</dbReference>
<dbReference type="InterPro" id="IPR010169">
    <property type="entry name" value="AcOrn-deacetyl"/>
</dbReference>
<keyword evidence="12" id="KW-1185">Reference proteome</keyword>
<dbReference type="SUPFAM" id="SSF55031">
    <property type="entry name" value="Bacterial exopeptidase dimerisation domain"/>
    <property type="match status" value="1"/>
</dbReference>
<dbReference type="PROSITE" id="PS00759">
    <property type="entry name" value="ARGE_DAPE_CPG2_2"/>
    <property type="match status" value="1"/>
</dbReference>